<reference evidence="2" key="1">
    <citation type="journal article" date="2019" name="Int. J. Syst. Evol. Microbiol.">
        <title>The Global Catalogue of Microorganisms (GCM) 10K type strain sequencing project: providing services to taxonomists for standard genome sequencing and annotation.</title>
        <authorList>
            <consortium name="The Broad Institute Genomics Platform"/>
            <consortium name="The Broad Institute Genome Sequencing Center for Infectious Disease"/>
            <person name="Wu L."/>
            <person name="Ma J."/>
        </authorList>
    </citation>
    <scope>NUCLEOTIDE SEQUENCE [LARGE SCALE GENOMIC DNA]</scope>
    <source>
        <strain evidence="2">CGMCC 1.12770</strain>
    </source>
</reference>
<name>A0ABQ1Z9B2_9BACL</name>
<proteinExistence type="predicted"/>
<evidence type="ECO:0000313" key="2">
    <source>
        <dbReference type="Proteomes" id="UP000652153"/>
    </source>
</evidence>
<organism evidence="1 2">
    <name type="scientific">Paenibacillus silvae</name>
    <dbReference type="NCBI Taxonomy" id="1325358"/>
    <lineage>
        <taxon>Bacteria</taxon>
        <taxon>Bacillati</taxon>
        <taxon>Bacillota</taxon>
        <taxon>Bacilli</taxon>
        <taxon>Bacillales</taxon>
        <taxon>Paenibacillaceae</taxon>
        <taxon>Paenibacillus</taxon>
    </lineage>
</organism>
<evidence type="ECO:0000313" key="1">
    <source>
        <dbReference type="EMBL" id="GGH54534.1"/>
    </source>
</evidence>
<gene>
    <name evidence="1" type="ORF">GCM10008014_23300</name>
</gene>
<accession>A0ABQ1Z9B2</accession>
<dbReference type="EMBL" id="BMFU01000003">
    <property type="protein sequence ID" value="GGH54534.1"/>
    <property type="molecule type" value="Genomic_DNA"/>
</dbReference>
<dbReference type="Proteomes" id="UP000652153">
    <property type="component" value="Unassembled WGS sequence"/>
</dbReference>
<sequence>MSKRTREEYEQHDFTFNSGACFGDGACRLEYVYEAEFEQKCVFVVHYDDSNGAAAACAGHGIVP</sequence>
<comment type="caution">
    <text evidence="1">The sequence shown here is derived from an EMBL/GenBank/DDBJ whole genome shotgun (WGS) entry which is preliminary data.</text>
</comment>
<protein>
    <submittedName>
        <fullName evidence="1">Uncharacterized protein</fullName>
    </submittedName>
</protein>
<keyword evidence="2" id="KW-1185">Reference proteome</keyword>